<accession>U9V5P2</accession>
<dbReference type="HOGENOM" id="CLU_3069805_0_0_1"/>
<evidence type="ECO:0000313" key="1">
    <source>
        <dbReference type="EMBL" id="ESA23221.1"/>
    </source>
</evidence>
<reference evidence="1" key="1">
    <citation type="submission" date="2013-07" db="EMBL/GenBank/DDBJ databases">
        <title>The genome of an arbuscular mycorrhizal fungus provides insights into the evolution of the oldest plant symbiosis.</title>
        <authorList>
            <consortium name="DOE Joint Genome Institute"/>
            <person name="Tisserant E."/>
            <person name="Malbreil M."/>
            <person name="Kuo A."/>
            <person name="Kohler A."/>
            <person name="Symeonidi A."/>
            <person name="Balestrini R."/>
            <person name="Charron P."/>
            <person name="Duensing N."/>
            <person name="Frei-dit-Frey N."/>
            <person name="Gianinazzi-Pearson V."/>
            <person name="Gilbert B."/>
            <person name="Handa Y."/>
            <person name="Hijri M."/>
            <person name="Kaul R."/>
            <person name="Kawaguchi M."/>
            <person name="Krajinski F."/>
            <person name="Lammers P."/>
            <person name="Lapierre D."/>
            <person name="Masclaux F.G."/>
            <person name="Murat C."/>
            <person name="Morin E."/>
            <person name="Ndikumana S."/>
            <person name="Pagni M."/>
            <person name="Petitpierre D."/>
            <person name="Requena N."/>
            <person name="Rosikiewicz P."/>
            <person name="Riley R."/>
            <person name="Saito K."/>
            <person name="San Clemente H."/>
            <person name="Shapiro H."/>
            <person name="van Tuinen D."/>
            <person name="Becard G."/>
            <person name="Bonfante P."/>
            <person name="Paszkowski U."/>
            <person name="Shachar-Hill Y."/>
            <person name="Young J.P."/>
            <person name="Sanders I.R."/>
            <person name="Henrissat B."/>
            <person name="Rensing S.A."/>
            <person name="Grigoriev I.V."/>
            <person name="Corradi N."/>
            <person name="Roux C."/>
            <person name="Martin F."/>
        </authorList>
    </citation>
    <scope>NUCLEOTIDE SEQUENCE</scope>
    <source>
        <strain evidence="1">DAOM 197198</strain>
    </source>
</reference>
<sequence length="53" mass="6284">MDATSIKYTLFVIMIDGWCYNVRKPSYVQYEILMMSKLLKIPQQVTLCSYSRI</sequence>
<name>U9V5P2_RHIID</name>
<protein>
    <submittedName>
        <fullName evidence="1">Uncharacterized protein</fullName>
    </submittedName>
</protein>
<dbReference type="AlphaFoldDB" id="U9V5P2"/>
<proteinExistence type="predicted"/>
<gene>
    <name evidence="1" type="ORF">GLOINDRAFT_342311</name>
</gene>
<dbReference type="EMBL" id="KI274941">
    <property type="protein sequence ID" value="ESA23221.1"/>
    <property type="molecule type" value="Genomic_DNA"/>
</dbReference>
<organism evidence="1">
    <name type="scientific">Rhizophagus irregularis (strain DAOM 181602 / DAOM 197198 / MUCL 43194)</name>
    <name type="common">Arbuscular mycorrhizal fungus</name>
    <name type="synonym">Glomus intraradices</name>
    <dbReference type="NCBI Taxonomy" id="747089"/>
    <lineage>
        <taxon>Eukaryota</taxon>
        <taxon>Fungi</taxon>
        <taxon>Fungi incertae sedis</taxon>
        <taxon>Mucoromycota</taxon>
        <taxon>Glomeromycotina</taxon>
        <taxon>Glomeromycetes</taxon>
        <taxon>Glomerales</taxon>
        <taxon>Glomeraceae</taxon>
        <taxon>Rhizophagus</taxon>
    </lineage>
</organism>